<dbReference type="CDD" id="cd11364">
    <property type="entry name" value="RNase_PH_PNPase_2"/>
    <property type="match status" value="1"/>
</dbReference>
<keyword evidence="11" id="KW-1185">Reference proteome</keyword>
<dbReference type="InterPro" id="IPR003029">
    <property type="entry name" value="S1_domain"/>
</dbReference>
<dbReference type="SMART" id="SM00322">
    <property type="entry name" value="KH"/>
    <property type="match status" value="1"/>
</dbReference>
<accession>A0AAX4HIU7</accession>
<keyword evidence="7 8" id="KW-0694">RNA-binding</keyword>
<dbReference type="InterPro" id="IPR015847">
    <property type="entry name" value="ExoRNase_PH_dom2"/>
</dbReference>
<dbReference type="PANTHER" id="PTHR11252:SF0">
    <property type="entry name" value="POLYRIBONUCLEOTIDE NUCLEOTIDYLTRANSFERASE 1, MITOCHONDRIAL"/>
    <property type="match status" value="1"/>
</dbReference>
<dbReference type="InterPro" id="IPR036612">
    <property type="entry name" value="KH_dom_type_1_sf"/>
</dbReference>
<comment type="function">
    <text evidence="8">Involved in mRNA degradation. Catalyzes the phosphorolysis of single-stranded polyribonucleotides processively in the 3'- to 5'-direction.</text>
</comment>
<dbReference type="NCBIfam" id="NF008805">
    <property type="entry name" value="PRK11824.1"/>
    <property type="match status" value="1"/>
</dbReference>
<feature type="binding site" evidence="8">
    <location>
        <position position="499"/>
    </location>
    <ligand>
        <name>Mg(2+)</name>
        <dbReference type="ChEBI" id="CHEBI:18420"/>
    </ligand>
</feature>
<evidence type="ECO:0000259" key="9">
    <source>
        <dbReference type="PROSITE" id="PS50126"/>
    </source>
</evidence>
<comment type="similarity">
    <text evidence="1 8">Belongs to the polyribonucleotide nucleotidyltransferase family.</text>
</comment>
<comment type="subcellular location">
    <subcellularLocation>
        <location evidence="8">Cytoplasm</location>
    </subcellularLocation>
</comment>
<evidence type="ECO:0000256" key="8">
    <source>
        <dbReference type="HAMAP-Rule" id="MF_01595"/>
    </source>
</evidence>
<dbReference type="SUPFAM" id="SSF54211">
    <property type="entry name" value="Ribosomal protein S5 domain 2-like"/>
    <property type="match status" value="2"/>
</dbReference>
<dbReference type="InterPro" id="IPR020568">
    <property type="entry name" value="Ribosomal_Su5_D2-typ_SF"/>
</dbReference>
<feature type="binding site" evidence="8">
    <location>
        <position position="493"/>
    </location>
    <ligand>
        <name>Mg(2+)</name>
        <dbReference type="ChEBI" id="CHEBI:18420"/>
    </ligand>
</feature>
<organism evidence="10 11">
    <name type="scientific">Peredibacter starrii</name>
    <dbReference type="NCBI Taxonomy" id="28202"/>
    <lineage>
        <taxon>Bacteria</taxon>
        <taxon>Pseudomonadati</taxon>
        <taxon>Bdellovibrionota</taxon>
        <taxon>Bacteriovoracia</taxon>
        <taxon>Bacteriovoracales</taxon>
        <taxon>Bacteriovoracaceae</taxon>
        <taxon>Peredibacter</taxon>
    </lineage>
</organism>
<dbReference type="InterPro" id="IPR004087">
    <property type="entry name" value="KH_dom"/>
</dbReference>
<dbReference type="PIRSF" id="PIRSF005499">
    <property type="entry name" value="PNPase"/>
    <property type="match status" value="1"/>
</dbReference>
<dbReference type="KEGG" id="psti:SOO65_10780"/>
<dbReference type="GO" id="GO:0000287">
    <property type="term" value="F:magnesium ion binding"/>
    <property type="evidence" value="ECO:0007669"/>
    <property type="project" value="UniProtKB-UniRule"/>
</dbReference>
<keyword evidence="3 8" id="KW-0808">Transferase</keyword>
<dbReference type="InterPro" id="IPR036345">
    <property type="entry name" value="ExoRNase_PH_dom2_sf"/>
</dbReference>
<dbReference type="SMART" id="SM00316">
    <property type="entry name" value="S1"/>
    <property type="match status" value="1"/>
</dbReference>
<dbReference type="GO" id="GO:0005829">
    <property type="term" value="C:cytosol"/>
    <property type="evidence" value="ECO:0007669"/>
    <property type="project" value="TreeGrafter"/>
</dbReference>
<dbReference type="Pfam" id="PF00575">
    <property type="entry name" value="S1"/>
    <property type="match status" value="1"/>
</dbReference>
<dbReference type="Gene3D" id="2.40.50.140">
    <property type="entry name" value="Nucleic acid-binding proteins"/>
    <property type="match status" value="1"/>
</dbReference>
<proteinExistence type="inferred from homology"/>
<dbReference type="SUPFAM" id="SSF54791">
    <property type="entry name" value="Eukaryotic type KH-domain (KH-domain type I)"/>
    <property type="match status" value="1"/>
</dbReference>
<feature type="domain" description="S1 motif" evidence="9">
    <location>
        <begin position="629"/>
        <end position="697"/>
    </location>
</feature>
<dbReference type="InterPro" id="IPR001247">
    <property type="entry name" value="ExoRNase_PH_dom1"/>
</dbReference>
<comment type="cofactor">
    <cofactor evidence="8">
        <name>Mg(2+)</name>
        <dbReference type="ChEBI" id="CHEBI:18420"/>
    </cofactor>
</comment>
<dbReference type="Pfam" id="PF03726">
    <property type="entry name" value="PNPase"/>
    <property type="match status" value="1"/>
</dbReference>
<dbReference type="SUPFAM" id="SSF46915">
    <property type="entry name" value="Polynucleotide phosphorylase/guanosine pentaphosphate synthase (PNPase/GPSI), domain 3"/>
    <property type="match status" value="1"/>
</dbReference>
<keyword evidence="5 8" id="KW-0479">Metal-binding</keyword>
<dbReference type="FunFam" id="3.30.230.70:FF:000001">
    <property type="entry name" value="Polyribonucleotide nucleotidyltransferase"/>
    <property type="match status" value="1"/>
</dbReference>
<dbReference type="SUPFAM" id="SSF50249">
    <property type="entry name" value="Nucleic acid-binding proteins"/>
    <property type="match status" value="1"/>
</dbReference>
<evidence type="ECO:0000256" key="6">
    <source>
        <dbReference type="ARBA" id="ARBA00022842"/>
    </source>
</evidence>
<keyword evidence="2 8" id="KW-0963">Cytoplasm</keyword>
<dbReference type="InterPro" id="IPR036456">
    <property type="entry name" value="PNPase_PH_RNA-bd_sf"/>
</dbReference>
<dbReference type="GO" id="GO:0006402">
    <property type="term" value="P:mRNA catabolic process"/>
    <property type="evidence" value="ECO:0007669"/>
    <property type="project" value="UniProtKB-UniRule"/>
</dbReference>
<dbReference type="Gene3D" id="3.30.1370.10">
    <property type="entry name" value="K Homology domain, type 1"/>
    <property type="match status" value="1"/>
</dbReference>
<dbReference type="NCBIfam" id="TIGR03591">
    <property type="entry name" value="polynuc_phos"/>
    <property type="match status" value="1"/>
</dbReference>
<evidence type="ECO:0000313" key="10">
    <source>
        <dbReference type="EMBL" id="WPU63169.1"/>
    </source>
</evidence>
<dbReference type="FunFam" id="3.30.230.70:FF:000002">
    <property type="entry name" value="Polyribonucleotide nucleotidyltransferase"/>
    <property type="match status" value="1"/>
</dbReference>
<dbReference type="GO" id="GO:0004654">
    <property type="term" value="F:polyribonucleotide nucleotidyltransferase activity"/>
    <property type="evidence" value="ECO:0007669"/>
    <property type="project" value="UniProtKB-UniRule"/>
</dbReference>
<evidence type="ECO:0000256" key="7">
    <source>
        <dbReference type="ARBA" id="ARBA00022884"/>
    </source>
</evidence>
<dbReference type="Pfam" id="PF00013">
    <property type="entry name" value="KH_1"/>
    <property type="match status" value="1"/>
</dbReference>
<dbReference type="Pfam" id="PF03725">
    <property type="entry name" value="RNase_PH_C"/>
    <property type="match status" value="1"/>
</dbReference>
<protein>
    <recommendedName>
        <fullName evidence="8">Polyribonucleotide nucleotidyltransferase</fullName>
        <ecNumber evidence="8">2.7.7.8</ecNumber>
    </recommendedName>
    <alternativeName>
        <fullName evidence="8">Polynucleotide phosphorylase</fullName>
        <shortName evidence="8">PNPase</shortName>
    </alternativeName>
</protein>
<evidence type="ECO:0000256" key="5">
    <source>
        <dbReference type="ARBA" id="ARBA00022723"/>
    </source>
</evidence>
<evidence type="ECO:0000256" key="3">
    <source>
        <dbReference type="ARBA" id="ARBA00022679"/>
    </source>
</evidence>
<dbReference type="GO" id="GO:0003723">
    <property type="term" value="F:RNA binding"/>
    <property type="evidence" value="ECO:0007669"/>
    <property type="project" value="UniProtKB-UniRule"/>
</dbReference>
<dbReference type="Proteomes" id="UP001324634">
    <property type="component" value="Chromosome"/>
</dbReference>
<dbReference type="PANTHER" id="PTHR11252">
    <property type="entry name" value="POLYRIBONUCLEOTIDE NUCLEOTIDYLTRANSFERASE"/>
    <property type="match status" value="1"/>
</dbReference>
<dbReference type="PROSITE" id="PS50084">
    <property type="entry name" value="KH_TYPE_1"/>
    <property type="match status" value="1"/>
</dbReference>
<dbReference type="InterPro" id="IPR004088">
    <property type="entry name" value="KH_dom_type_1"/>
</dbReference>
<dbReference type="AlphaFoldDB" id="A0AAX4HIU7"/>
<evidence type="ECO:0000256" key="2">
    <source>
        <dbReference type="ARBA" id="ARBA00022490"/>
    </source>
</evidence>
<reference evidence="10 11" key="1">
    <citation type="submission" date="2023-11" db="EMBL/GenBank/DDBJ databases">
        <title>Peredibacter starrii A3.12.</title>
        <authorList>
            <person name="Mitchell R.J."/>
        </authorList>
    </citation>
    <scope>NUCLEOTIDE SEQUENCE [LARGE SCALE GENOMIC DNA]</scope>
    <source>
        <strain evidence="10 11">A3.12</strain>
    </source>
</reference>
<comment type="catalytic activity">
    <reaction evidence="8">
        <text>RNA(n+1) + phosphate = RNA(n) + a ribonucleoside 5'-diphosphate</text>
        <dbReference type="Rhea" id="RHEA:22096"/>
        <dbReference type="Rhea" id="RHEA-COMP:14527"/>
        <dbReference type="Rhea" id="RHEA-COMP:17342"/>
        <dbReference type="ChEBI" id="CHEBI:43474"/>
        <dbReference type="ChEBI" id="CHEBI:57930"/>
        <dbReference type="ChEBI" id="CHEBI:140395"/>
        <dbReference type="EC" id="2.7.7.8"/>
    </reaction>
</comment>
<keyword evidence="4 8" id="KW-0548">Nucleotidyltransferase</keyword>
<keyword evidence="6 8" id="KW-0460">Magnesium</keyword>
<dbReference type="CDD" id="cd04472">
    <property type="entry name" value="S1_PNPase"/>
    <property type="match status" value="1"/>
</dbReference>
<sequence length="707" mass="75853">MLNNKKEFKMNYGGKEITLETGRLAKQADAAILASCEGTQVLVTLTCAKEVNDGQDFFPLLVDYKEKFYAAGKFLGGFLKREGRPSNAEILIMRLIDRPLRPLFPEGFMNETILMAQVVSQGAGDSEVLAGLGAAAALAISDVPFNGPMGYAKVGKVDGKLILNPTKAEWDAGALGLLVAGSAEAVLMVEGESNEVSEAEMLEAIVFGHNNIKEFCKLLDKMTKEVGVKKREFTPVTPNAALMTAAMSEFSTEARKVLSTNVKQERSNATNAFRKHIKEALKANPAKFGLTEETDFGKEAAKVTDEVLYKMMRADILNENKRIAGRGLAVVRAIETETSVLNSVHGSALFTRGETQVLAAVTIGGKEGEQMYDSIHGVGYDKFYLHYSMPPFSVGEAKGYRGVGRREIGHGNLAERALKKAMPSQTEFPYTVRVACEVLESNGSSSMGSVCSGSMALMDAGVPLKGPVAGVAMGLIKEGDKYKILTDILGDEDHLGDMDFKLAGTAAGITAIQMDMKIAGISEQIFREALAQAKEGRTHILGEMAKTISTNRIGFKAGVPQIKSFKIAPDKIGALIGPGGKNIKALQENFKVTMDVAEDGTVKVLGVDVQKIDEVIALADMQLNGPKIGAIYKGTVVTIKEYGAFVDIVPGLAGLVHVSEIADERVNDPNDYLTEGQLLDVKVLEVDRFGKIKLSAKAVAPVAKKAK</sequence>
<evidence type="ECO:0000256" key="1">
    <source>
        <dbReference type="ARBA" id="ARBA00007404"/>
    </source>
</evidence>
<gene>
    <name evidence="8 10" type="primary">pnp</name>
    <name evidence="10" type="ORF">SOO65_10780</name>
</gene>
<dbReference type="InterPro" id="IPR015848">
    <property type="entry name" value="PNPase_PH_RNA-bd_bac/org-type"/>
</dbReference>
<dbReference type="CDD" id="cd02393">
    <property type="entry name" value="KH-I_PNPase"/>
    <property type="match status" value="1"/>
</dbReference>
<evidence type="ECO:0000313" key="11">
    <source>
        <dbReference type="Proteomes" id="UP001324634"/>
    </source>
</evidence>
<dbReference type="Pfam" id="PF01138">
    <property type="entry name" value="RNase_PH"/>
    <property type="match status" value="2"/>
</dbReference>
<dbReference type="PROSITE" id="PS50126">
    <property type="entry name" value="S1"/>
    <property type="match status" value="1"/>
</dbReference>
<dbReference type="EC" id="2.7.7.8" evidence="8"/>
<dbReference type="InterPro" id="IPR027408">
    <property type="entry name" value="PNPase/RNase_PH_dom_sf"/>
</dbReference>
<dbReference type="FunFam" id="3.30.1370.10:FF:000001">
    <property type="entry name" value="Polyribonucleotide nucleotidyltransferase"/>
    <property type="match status" value="1"/>
</dbReference>
<dbReference type="GO" id="GO:0000175">
    <property type="term" value="F:3'-5'-RNA exonuclease activity"/>
    <property type="evidence" value="ECO:0007669"/>
    <property type="project" value="TreeGrafter"/>
</dbReference>
<dbReference type="SUPFAM" id="SSF55666">
    <property type="entry name" value="Ribonuclease PH domain 2-like"/>
    <property type="match status" value="2"/>
</dbReference>
<dbReference type="Gene3D" id="3.30.230.70">
    <property type="entry name" value="GHMP Kinase, N-terminal domain"/>
    <property type="match status" value="2"/>
</dbReference>
<dbReference type="FunFam" id="2.40.50.140:FF:000189">
    <property type="entry name" value="Polyribonucleotide nucleotidyltransferase, putative"/>
    <property type="match status" value="1"/>
</dbReference>
<dbReference type="GO" id="GO:0006396">
    <property type="term" value="P:RNA processing"/>
    <property type="evidence" value="ECO:0007669"/>
    <property type="project" value="InterPro"/>
</dbReference>
<dbReference type="InterPro" id="IPR012340">
    <property type="entry name" value="NA-bd_OB-fold"/>
</dbReference>
<dbReference type="RefSeq" id="WP_321389394.1">
    <property type="nucleotide sequence ID" value="NZ_CP139487.1"/>
</dbReference>
<dbReference type="EMBL" id="CP139487">
    <property type="protein sequence ID" value="WPU63169.1"/>
    <property type="molecule type" value="Genomic_DNA"/>
</dbReference>
<dbReference type="HAMAP" id="MF_01595">
    <property type="entry name" value="PNPase"/>
    <property type="match status" value="1"/>
</dbReference>
<name>A0AAX4HIU7_9BACT</name>
<dbReference type="InterPro" id="IPR012162">
    <property type="entry name" value="PNPase"/>
</dbReference>
<evidence type="ECO:0000256" key="4">
    <source>
        <dbReference type="ARBA" id="ARBA00022695"/>
    </source>
</evidence>